<evidence type="ECO:0000256" key="3">
    <source>
        <dbReference type="ARBA" id="ARBA00023027"/>
    </source>
</evidence>
<dbReference type="GO" id="GO:0051287">
    <property type="term" value="F:NAD binding"/>
    <property type="evidence" value="ECO:0007669"/>
    <property type="project" value="InterPro"/>
</dbReference>
<keyword evidence="2 4" id="KW-0560">Oxidoreductase</keyword>
<feature type="domain" description="D-isomer specific 2-hydroxyacid dehydrogenase NAD-binding" evidence="6">
    <location>
        <begin position="107"/>
        <end position="286"/>
    </location>
</feature>
<dbReference type="InterPro" id="IPR029752">
    <property type="entry name" value="D-isomer_DH_CS1"/>
</dbReference>
<dbReference type="Pfam" id="PF00389">
    <property type="entry name" value="2-Hacid_dh"/>
    <property type="match status" value="1"/>
</dbReference>
<evidence type="ECO:0000256" key="4">
    <source>
        <dbReference type="RuleBase" id="RU003719"/>
    </source>
</evidence>
<dbReference type="PANTHER" id="PTHR43761:SF1">
    <property type="entry name" value="D-ISOMER SPECIFIC 2-HYDROXYACID DEHYDROGENASE CATALYTIC DOMAIN-CONTAINING PROTEIN-RELATED"/>
    <property type="match status" value="1"/>
</dbReference>
<dbReference type="PROSITE" id="PS00670">
    <property type="entry name" value="D_2_HYDROXYACID_DH_2"/>
    <property type="match status" value="1"/>
</dbReference>
<dbReference type="PROSITE" id="PS00065">
    <property type="entry name" value="D_2_HYDROXYACID_DH_1"/>
    <property type="match status" value="1"/>
</dbReference>
<dbReference type="PANTHER" id="PTHR43761">
    <property type="entry name" value="D-ISOMER SPECIFIC 2-HYDROXYACID DEHYDROGENASE FAMILY PROTEIN (AFU_ORTHOLOGUE AFUA_1G13630)"/>
    <property type="match status" value="1"/>
</dbReference>
<evidence type="ECO:0000256" key="1">
    <source>
        <dbReference type="ARBA" id="ARBA00005854"/>
    </source>
</evidence>
<evidence type="ECO:0000259" key="5">
    <source>
        <dbReference type="Pfam" id="PF00389"/>
    </source>
</evidence>
<evidence type="ECO:0000313" key="7">
    <source>
        <dbReference type="EMBL" id="VFJ68974.1"/>
    </source>
</evidence>
<dbReference type="InterPro" id="IPR006139">
    <property type="entry name" value="D-isomer_2_OHA_DH_cat_dom"/>
</dbReference>
<proteinExistence type="inferred from homology"/>
<dbReference type="EMBL" id="CAADFE010000017">
    <property type="protein sequence ID" value="VFJ68974.1"/>
    <property type="molecule type" value="Genomic_DNA"/>
</dbReference>
<name>A0A450TML3_9GAMM</name>
<evidence type="ECO:0000259" key="6">
    <source>
        <dbReference type="Pfam" id="PF02826"/>
    </source>
</evidence>
<evidence type="ECO:0000256" key="2">
    <source>
        <dbReference type="ARBA" id="ARBA00023002"/>
    </source>
</evidence>
<organism evidence="7">
    <name type="scientific">Candidatus Kentrum sp. FW</name>
    <dbReference type="NCBI Taxonomy" id="2126338"/>
    <lineage>
        <taxon>Bacteria</taxon>
        <taxon>Pseudomonadati</taxon>
        <taxon>Pseudomonadota</taxon>
        <taxon>Gammaproteobacteria</taxon>
        <taxon>Candidatus Kentrum</taxon>
    </lineage>
</organism>
<dbReference type="GO" id="GO:0016616">
    <property type="term" value="F:oxidoreductase activity, acting on the CH-OH group of donors, NAD or NADP as acceptor"/>
    <property type="evidence" value="ECO:0007669"/>
    <property type="project" value="InterPro"/>
</dbReference>
<feature type="domain" description="D-isomer specific 2-hydroxyacid dehydrogenase catalytic" evidence="5">
    <location>
        <begin position="21"/>
        <end position="314"/>
    </location>
</feature>
<dbReference type="Pfam" id="PF02826">
    <property type="entry name" value="2-Hacid_dh_C"/>
    <property type="match status" value="1"/>
</dbReference>
<protein>
    <submittedName>
        <fullName evidence="7">Glycerate dehydrogenase</fullName>
    </submittedName>
</protein>
<gene>
    <name evidence="7" type="ORF">BECKFW1821C_GA0114237_101711</name>
</gene>
<dbReference type="AlphaFoldDB" id="A0A450TML3"/>
<accession>A0A450TML3</accession>
<comment type="similarity">
    <text evidence="1 4">Belongs to the D-isomer specific 2-hydroxyacid dehydrogenase family.</text>
</comment>
<keyword evidence="3" id="KW-0520">NAD</keyword>
<dbReference type="InterPro" id="IPR036291">
    <property type="entry name" value="NAD(P)-bd_dom_sf"/>
</dbReference>
<sequence length="326" mass="35228">MRIVVLDGYTLNPGDLSWKKLRSLGECTIHDRTSREETFGRARDAAIILTNKTVLTRDMIARLPHLRYIGVLATGYNVVDIEAAAQRGIPVTNVPEYGTDSVAQMVFAHVLDFCNRVAGYSESVRRGNWSRSEDFCLQEYPLVELSGKTMGIVGLGRIGTAVANLSIAFGMDVLAYKPSPPDHLPKGVVLTDLETVFRESDIVSLHCPLTPQTRGFVDAELLTRMKPGAFLINTSRGPLIDEDALASALDNERIAGAGLDVLATEPPAPDCPLLTAKNCVITPHVAWATRAARARLMKTAMDNIEAFLRGEGMNVVNGVGVNGVGG</sequence>
<dbReference type="PROSITE" id="PS00671">
    <property type="entry name" value="D_2_HYDROXYACID_DH_3"/>
    <property type="match status" value="1"/>
</dbReference>
<dbReference type="InterPro" id="IPR050418">
    <property type="entry name" value="D-iso_2-hydroxyacid_DH_PdxB"/>
</dbReference>
<dbReference type="FunFam" id="3.40.50.720:FF:000203">
    <property type="entry name" value="D-3-phosphoglycerate dehydrogenase (SerA)"/>
    <property type="match status" value="1"/>
</dbReference>
<dbReference type="InterPro" id="IPR006140">
    <property type="entry name" value="D-isomer_DH_NAD-bd"/>
</dbReference>
<dbReference type="InterPro" id="IPR029753">
    <property type="entry name" value="D-isomer_DH_CS"/>
</dbReference>
<dbReference type="SUPFAM" id="SSF51735">
    <property type="entry name" value="NAD(P)-binding Rossmann-fold domains"/>
    <property type="match status" value="1"/>
</dbReference>
<dbReference type="SUPFAM" id="SSF52283">
    <property type="entry name" value="Formate/glycerate dehydrogenase catalytic domain-like"/>
    <property type="match status" value="1"/>
</dbReference>
<dbReference type="CDD" id="cd12162">
    <property type="entry name" value="2-Hacid_dh_4"/>
    <property type="match status" value="1"/>
</dbReference>
<reference evidence="7" key="1">
    <citation type="submission" date="2019-02" db="EMBL/GenBank/DDBJ databases">
        <authorList>
            <person name="Gruber-Vodicka R. H."/>
            <person name="Seah K. B. B."/>
        </authorList>
    </citation>
    <scope>NUCLEOTIDE SEQUENCE</scope>
    <source>
        <strain evidence="7">BECK_BZ131</strain>
    </source>
</reference>
<dbReference type="Gene3D" id="3.40.50.720">
    <property type="entry name" value="NAD(P)-binding Rossmann-like Domain"/>
    <property type="match status" value="2"/>
</dbReference>